<keyword evidence="1" id="KW-0614">Plasmid</keyword>
<evidence type="ECO:0000313" key="1">
    <source>
        <dbReference type="EMBL" id="AVO43451.1"/>
    </source>
</evidence>
<name>A0A2S0N652_9BURK</name>
<proteinExistence type="predicted"/>
<dbReference type="KEGG" id="simp:C6571_18675"/>
<dbReference type="AlphaFoldDB" id="A0A2S0N652"/>
<dbReference type="EMBL" id="CP027670">
    <property type="protein sequence ID" value="AVO43451.1"/>
    <property type="molecule type" value="Genomic_DNA"/>
</dbReference>
<sequence>MDNETPCLILDITDAHAWEGYRGAKRIDEKGRPSVLQTSLISARSEAQRLGREHPGRTFGIFQIVEAAIPLTVPSRVTFHGEPLVEHVSSTLVEVGPEVAPF</sequence>
<gene>
    <name evidence="1" type="ORF">C6571_18675</name>
</gene>
<geneLocation type="plasmid" evidence="1 2">
    <name>unnamed1</name>
</geneLocation>
<accession>A0A2S0N652</accession>
<reference evidence="1 2" key="1">
    <citation type="submission" date="2018-03" db="EMBL/GenBank/DDBJ databases">
        <title>Genome sequencing of Simplicispira sp.</title>
        <authorList>
            <person name="Kim S.-J."/>
            <person name="Heo J."/>
            <person name="Kwon S.-W."/>
        </authorList>
    </citation>
    <scope>NUCLEOTIDE SEQUENCE [LARGE SCALE GENOMIC DNA]</scope>
    <source>
        <strain evidence="1 2">SC1-8</strain>
        <plasmid evidence="1 2">unnamed1</plasmid>
    </source>
</reference>
<organism evidence="1 2">
    <name type="scientific">Simplicispira suum</name>
    <dbReference type="NCBI Taxonomy" id="2109915"/>
    <lineage>
        <taxon>Bacteria</taxon>
        <taxon>Pseudomonadati</taxon>
        <taxon>Pseudomonadota</taxon>
        <taxon>Betaproteobacteria</taxon>
        <taxon>Burkholderiales</taxon>
        <taxon>Comamonadaceae</taxon>
        <taxon>Simplicispira</taxon>
    </lineage>
</organism>
<protein>
    <submittedName>
        <fullName evidence="1">Uncharacterized protein</fullName>
    </submittedName>
</protein>
<dbReference type="RefSeq" id="WP_106448399.1">
    <property type="nucleotide sequence ID" value="NZ_CP027670.1"/>
</dbReference>
<evidence type="ECO:0000313" key="2">
    <source>
        <dbReference type="Proteomes" id="UP000239326"/>
    </source>
</evidence>
<keyword evidence="2" id="KW-1185">Reference proteome</keyword>
<dbReference type="OrthoDB" id="9904239at2"/>
<dbReference type="Proteomes" id="UP000239326">
    <property type="component" value="Plasmid unnamed1"/>
</dbReference>